<dbReference type="PANTHER" id="PTHR11328">
    <property type="entry name" value="MAJOR FACILITATOR SUPERFAMILY DOMAIN-CONTAINING PROTEIN"/>
    <property type="match status" value="1"/>
</dbReference>
<dbReference type="EMBL" id="JBELQC010000001">
    <property type="protein sequence ID" value="MFL9840015.1"/>
    <property type="molecule type" value="Genomic_DNA"/>
</dbReference>
<keyword evidence="2" id="KW-1133">Transmembrane helix</keyword>
<feature type="transmembrane region" description="Helical" evidence="2">
    <location>
        <begin position="231"/>
        <end position="249"/>
    </location>
</feature>
<keyword evidence="2" id="KW-0472">Membrane</keyword>
<feature type="transmembrane region" description="Helical" evidence="2">
    <location>
        <begin position="363"/>
        <end position="385"/>
    </location>
</feature>
<comment type="caution">
    <text evidence="3">The sequence shown here is derived from an EMBL/GenBank/DDBJ whole genome shotgun (WGS) entry which is preliminary data.</text>
</comment>
<dbReference type="Proteomes" id="UP001629244">
    <property type="component" value="Unassembled WGS sequence"/>
</dbReference>
<protein>
    <submittedName>
        <fullName evidence="3">Glycoside-pentoside-hexuronide (GPH):cation symporter</fullName>
    </submittedName>
</protein>
<feature type="transmembrane region" description="Helical" evidence="2">
    <location>
        <begin position="82"/>
        <end position="100"/>
    </location>
</feature>
<feature type="transmembrane region" description="Helical" evidence="2">
    <location>
        <begin position="269"/>
        <end position="288"/>
    </location>
</feature>
<accession>A0ABW8YLC4</accession>
<evidence type="ECO:0000313" key="4">
    <source>
        <dbReference type="Proteomes" id="UP001629244"/>
    </source>
</evidence>
<dbReference type="Gene3D" id="1.20.1250.20">
    <property type="entry name" value="MFS general substrate transporter like domains"/>
    <property type="match status" value="2"/>
</dbReference>
<feature type="transmembrane region" description="Helical" evidence="2">
    <location>
        <begin position="297"/>
        <end position="315"/>
    </location>
</feature>
<feature type="transmembrane region" description="Helical" evidence="2">
    <location>
        <begin position="106"/>
        <end position="131"/>
    </location>
</feature>
<keyword evidence="4" id="KW-1185">Reference proteome</keyword>
<evidence type="ECO:0000313" key="3">
    <source>
        <dbReference type="EMBL" id="MFL9840015.1"/>
    </source>
</evidence>
<comment type="similarity">
    <text evidence="1">Belongs to the sodium:galactoside symporter (TC 2.A.2) family.</text>
</comment>
<dbReference type="SUPFAM" id="SSF103473">
    <property type="entry name" value="MFS general substrate transporter"/>
    <property type="match status" value="1"/>
</dbReference>
<sequence>MTDTPRPSRLRLALFAFGDFAFNLYWQSAMLFLLFYYTDALDLPVGIAATIFMAAAVWDGIANFAAGLLADRRDPRGGLGRLVAIGGIPLGTGFVLAYLPPLAPGVWGLIGVCIGHILFRTAYAFINVPYLAMSARVSGDGNDRAFVAGMRMLAGTLAAIVVALGTVPIGRALFGARSPADAYFGAALAFAVIGAVILAWVGLSYHEADVPERRAPVPVLAALRAIATNRAFVTLNLAMMTVIVAVTILNKSVLYYFKYFLDDESGGQLALASMSVVSAVSVPLWMWLRRRLGARSLWFLASGLAIAGLAGFALFDIHRAGVMQTFLMAMQAMIVGLNFVFWAMLPNTIEYGERHGGLRVEGAVFGMAALLQRVAIGVATAILGLGFESAGYVANVQQSEATLLAMRLTIALVPLGFIALSCVLMALNPLARGAHARILKDLDR</sequence>
<dbReference type="InterPro" id="IPR001927">
    <property type="entry name" value="Na/Gal_symport"/>
</dbReference>
<organism evidence="3 4">
    <name type="scientific">Sphingomonas plantiphila</name>
    <dbReference type="NCBI Taxonomy" id="3163295"/>
    <lineage>
        <taxon>Bacteria</taxon>
        <taxon>Pseudomonadati</taxon>
        <taxon>Pseudomonadota</taxon>
        <taxon>Alphaproteobacteria</taxon>
        <taxon>Sphingomonadales</taxon>
        <taxon>Sphingomonadaceae</taxon>
        <taxon>Sphingomonas</taxon>
    </lineage>
</organism>
<dbReference type="RefSeq" id="WP_408076972.1">
    <property type="nucleotide sequence ID" value="NZ_JBELQC010000001.1"/>
</dbReference>
<dbReference type="InterPro" id="IPR036259">
    <property type="entry name" value="MFS_trans_sf"/>
</dbReference>
<keyword evidence="2" id="KW-0812">Transmembrane</keyword>
<dbReference type="PANTHER" id="PTHR11328:SF24">
    <property type="entry name" value="MAJOR FACILITATOR SUPERFAMILY (MFS) PROFILE DOMAIN-CONTAINING PROTEIN"/>
    <property type="match status" value="1"/>
</dbReference>
<evidence type="ECO:0000256" key="1">
    <source>
        <dbReference type="ARBA" id="ARBA00009617"/>
    </source>
</evidence>
<dbReference type="InterPro" id="IPR039672">
    <property type="entry name" value="MFS_2"/>
</dbReference>
<feature type="transmembrane region" description="Helical" evidence="2">
    <location>
        <begin position="182"/>
        <end position="203"/>
    </location>
</feature>
<dbReference type="NCBIfam" id="TIGR00792">
    <property type="entry name" value="gph"/>
    <property type="match status" value="1"/>
</dbReference>
<gene>
    <name evidence="3" type="ORF">ABS767_03480</name>
</gene>
<feature type="transmembrane region" description="Helical" evidence="2">
    <location>
        <begin position="321"/>
        <end position="342"/>
    </location>
</feature>
<proteinExistence type="inferred from homology"/>
<feature type="transmembrane region" description="Helical" evidence="2">
    <location>
        <begin position="405"/>
        <end position="427"/>
    </location>
</feature>
<feature type="transmembrane region" description="Helical" evidence="2">
    <location>
        <begin position="152"/>
        <end position="170"/>
    </location>
</feature>
<dbReference type="Pfam" id="PF13347">
    <property type="entry name" value="MFS_2"/>
    <property type="match status" value="1"/>
</dbReference>
<reference evidence="3 4" key="1">
    <citation type="submission" date="2024-06" db="EMBL/GenBank/DDBJ databases">
        <authorList>
            <person name="Kaempfer P."/>
            <person name="Viver T."/>
        </authorList>
    </citation>
    <scope>NUCLEOTIDE SEQUENCE [LARGE SCALE GENOMIC DNA]</scope>
    <source>
        <strain evidence="3 4">ST-64</strain>
    </source>
</reference>
<feature type="transmembrane region" description="Helical" evidence="2">
    <location>
        <begin position="43"/>
        <end position="70"/>
    </location>
</feature>
<feature type="transmembrane region" description="Helical" evidence="2">
    <location>
        <begin position="12"/>
        <end position="37"/>
    </location>
</feature>
<name>A0ABW8YLC4_9SPHN</name>
<evidence type="ECO:0000256" key="2">
    <source>
        <dbReference type="SAM" id="Phobius"/>
    </source>
</evidence>